<feature type="domain" description="EamA" evidence="9">
    <location>
        <begin position="154"/>
        <end position="285"/>
    </location>
</feature>
<evidence type="ECO:0000256" key="3">
    <source>
        <dbReference type="ARBA" id="ARBA00022448"/>
    </source>
</evidence>
<evidence type="ECO:0000313" key="10">
    <source>
        <dbReference type="EMBL" id="WNC71950.1"/>
    </source>
</evidence>
<feature type="transmembrane region" description="Helical" evidence="8">
    <location>
        <begin position="129"/>
        <end position="146"/>
    </location>
</feature>
<dbReference type="RefSeq" id="WP_348391070.1">
    <property type="nucleotide sequence ID" value="NZ_CP134145.1"/>
</dbReference>
<feature type="transmembrane region" description="Helical" evidence="8">
    <location>
        <begin position="152"/>
        <end position="168"/>
    </location>
</feature>
<feature type="transmembrane region" description="Helical" evidence="8">
    <location>
        <begin position="40"/>
        <end position="61"/>
    </location>
</feature>
<feature type="transmembrane region" description="Helical" evidence="8">
    <location>
        <begin position="267"/>
        <end position="286"/>
    </location>
</feature>
<feature type="transmembrane region" description="Helical" evidence="8">
    <location>
        <begin position="238"/>
        <end position="261"/>
    </location>
</feature>
<dbReference type="InterPro" id="IPR000620">
    <property type="entry name" value="EamA_dom"/>
</dbReference>
<dbReference type="EMBL" id="CP134145">
    <property type="protein sequence ID" value="WNC71950.1"/>
    <property type="molecule type" value="Genomic_DNA"/>
</dbReference>
<evidence type="ECO:0000256" key="8">
    <source>
        <dbReference type="SAM" id="Phobius"/>
    </source>
</evidence>
<evidence type="ECO:0000256" key="2">
    <source>
        <dbReference type="ARBA" id="ARBA00007362"/>
    </source>
</evidence>
<comment type="similarity">
    <text evidence="2">Belongs to the EamA transporter family.</text>
</comment>
<keyword evidence="4" id="KW-1003">Cell membrane</keyword>
<comment type="subcellular location">
    <subcellularLocation>
        <location evidence="1">Cell membrane</location>
        <topology evidence="1">Multi-pass membrane protein</topology>
    </subcellularLocation>
</comment>
<evidence type="ECO:0000256" key="5">
    <source>
        <dbReference type="ARBA" id="ARBA00022692"/>
    </source>
</evidence>
<sequence>MTQVNENKSGVLNALAAYGMWGLAPLYFKLLEHVSAPEILVHRIIWSFALLVIIVLAMGNWRKVQRILVNPKMLAWLLLTSVILGANWLIFIWAINNNYLLEASLGYFINPLFSVALGMLFLGERLRKWQKIAVIFALCGVIIQLISIGSIPVIALGLAGTFGIYGLFRKKLMVESVPGLLIESALMLPLGIAYWLFYMDTPTSNMMLNDSQLNITLIAAGLVTTAPLICFTAAAKRLSLATLGFFQYLGPTLMFILAIVLYKEQLIFEKLLTFVFIWIAIAIYSWDSIRKLKAAKRAKV</sequence>
<dbReference type="Pfam" id="PF00892">
    <property type="entry name" value="EamA"/>
    <property type="match status" value="2"/>
</dbReference>
<feature type="transmembrane region" description="Helical" evidence="8">
    <location>
        <begin position="211"/>
        <end position="231"/>
    </location>
</feature>
<feature type="transmembrane region" description="Helical" evidence="8">
    <location>
        <begin position="73"/>
        <end position="93"/>
    </location>
</feature>
<dbReference type="PANTHER" id="PTHR22911">
    <property type="entry name" value="ACYL-MALONYL CONDENSING ENZYME-RELATED"/>
    <property type="match status" value="1"/>
</dbReference>
<dbReference type="InterPro" id="IPR037185">
    <property type="entry name" value="EmrE-like"/>
</dbReference>
<accession>A0ABY9TT60</accession>
<dbReference type="InterPro" id="IPR004626">
    <property type="entry name" value="RarD"/>
</dbReference>
<evidence type="ECO:0000256" key="7">
    <source>
        <dbReference type="ARBA" id="ARBA00023136"/>
    </source>
</evidence>
<feature type="domain" description="EamA" evidence="9">
    <location>
        <begin position="9"/>
        <end position="143"/>
    </location>
</feature>
<keyword evidence="5 8" id="KW-0812">Transmembrane</keyword>
<feature type="transmembrane region" description="Helical" evidence="8">
    <location>
        <begin position="105"/>
        <end position="122"/>
    </location>
</feature>
<feature type="transmembrane region" description="Helical" evidence="8">
    <location>
        <begin position="180"/>
        <end position="199"/>
    </location>
</feature>
<dbReference type="PANTHER" id="PTHR22911:SF137">
    <property type="entry name" value="SOLUTE CARRIER FAMILY 35 MEMBER G2-RELATED"/>
    <property type="match status" value="1"/>
</dbReference>
<dbReference type="Proteomes" id="UP001258994">
    <property type="component" value="Chromosome"/>
</dbReference>
<proteinExistence type="inferred from homology"/>
<keyword evidence="7 8" id="KW-0472">Membrane</keyword>
<protein>
    <submittedName>
        <fullName evidence="10">EamA family transporter RarD</fullName>
    </submittedName>
</protein>
<evidence type="ECO:0000256" key="6">
    <source>
        <dbReference type="ARBA" id="ARBA00022989"/>
    </source>
</evidence>
<name>A0ABY9TT60_9GAMM</name>
<evidence type="ECO:0000256" key="1">
    <source>
        <dbReference type="ARBA" id="ARBA00004651"/>
    </source>
</evidence>
<dbReference type="SUPFAM" id="SSF103481">
    <property type="entry name" value="Multidrug resistance efflux transporter EmrE"/>
    <property type="match status" value="2"/>
</dbReference>
<keyword evidence="11" id="KW-1185">Reference proteome</keyword>
<keyword evidence="3" id="KW-0813">Transport</keyword>
<reference evidence="11" key="1">
    <citation type="submission" date="2023-09" db="EMBL/GenBank/DDBJ databases">
        <authorList>
            <person name="Li S."/>
            <person name="Li X."/>
            <person name="Zhang C."/>
            <person name="Zhao Z."/>
        </authorList>
    </citation>
    <scope>NUCLEOTIDE SEQUENCE [LARGE SCALE GENOMIC DNA]</scope>
    <source>
        <strain evidence="11">SQ149</strain>
    </source>
</reference>
<keyword evidence="6 8" id="KW-1133">Transmembrane helix</keyword>
<evidence type="ECO:0000256" key="4">
    <source>
        <dbReference type="ARBA" id="ARBA00022475"/>
    </source>
</evidence>
<dbReference type="NCBIfam" id="TIGR00688">
    <property type="entry name" value="rarD"/>
    <property type="match status" value="1"/>
</dbReference>
<gene>
    <name evidence="10" type="primary">rarD</name>
    <name evidence="10" type="ORF">RGQ13_17805</name>
</gene>
<feature type="transmembrane region" description="Helical" evidence="8">
    <location>
        <begin position="12"/>
        <end position="28"/>
    </location>
</feature>
<evidence type="ECO:0000313" key="11">
    <source>
        <dbReference type="Proteomes" id="UP001258994"/>
    </source>
</evidence>
<organism evidence="10 11">
    <name type="scientific">Thalassotalea psychrophila</name>
    <dbReference type="NCBI Taxonomy" id="3065647"/>
    <lineage>
        <taxon>Bacteria</taxon>
        <taxon>Pseudomonadati</taxon>
        <taxon>Pseudomonadota</taxon>
        <taxon>Gammaproteobacteria</taxon>
        <taxon>Alteromonadales</taxon>
        <taxon>Colwelliaceae</taxon>
        <taxon>Thalassotalea</taxon>
    </lineage>
</organism>
<evidence type="ECO:0000259" key="9">
    <source>
        <dbReference type="Pfam" id="PF00892"/>
    </source>
</evidence>